<proteinExistence type="predicted"/>
<feature type="compositionally biased region" description="Low complexity" evidence="1">
    <location>
        <begin position="45"/>
        <end position="65"/>
    </location>
</feature>
<name>A0A0K8UMP5_BACLA</name>
<reference evidence="2" key="1">
    <citation type="submission" date="2015-06" db="EMBL/GenBank/DDBJ databases">
        <authorList>
            <person name="Hoefler B.C."/>
            <person name="Straight P.D."/>
        </authorList>
    </citation>
    <scope>NUCLEOTIDE SEQUENCE</scope>
</reference>
<feature type="region of interest" description="Disordered" evidence="1">
    <location>
        <begin position="336"/>
        <end position="364"/>
    </location>
</feature>
<feature type="compositionally biased region" description="Basic and acidic residues" evidence="1">
    <location>
        <begin position="348"/>
        <end position="358"/>
    </location>
</feature>
<sequence>MGALLSKKINSNLEASPPVFGRYTIINDEFTTRPSNFTSKYKRIPASPAGSLASRPSSGRAAASPLRKRLKFDNISREAFEKPKLFISNRPSLKRPPIARANITEDTVKKQDNKFHDEQVMINSKSKTYRCLTLRTCIRRRPSYRKALNTPTKLPRASESYVLPEEPLECTRDSEFLNDVSRQAEICEMDTIIEPLLEYEYAVWEMEDMWESCSPEEMLKRKMIFESLMTEHQQLVQENMLSKFKSLAEKKLDLATFKKKPSLKIRHRYSQRHAPYEMRKAKSIEELNTIETNLFKVEMLTDLNFNIPIEDHGIPEESPLFMGKLLRELKQRVAEMDERKRRRSLPNFKRDSNQDKHGSLQIRSLSEITPQQAHLFEKLMMELKQSLAERKANRAKLESGSPQYWAGDNKSLETTHLERGIEVVL</sequence>
<feature type="region of interest" description="Disordered" evidence="1">
    <location>
        <begin position="41"/>
        <end position="65"/>
    </location>
</feature>
<accession>A0A0K8UMP5</accession>
<protein>
    <submittedName>
        <fullName evidence="2">Uncharacterized protein</fullName>
    </submittedName>
</protein>
<evidence type="ECO:0000256" key="1">
    <source>
        <dbReference type="SAM" id="MobiDB-lite"/>
    </source>
</evidence>
<organism evidence="2">
    <name type="scientific">Bactrocera latifrons</name>
    <name type="common">Malaysian fruit fly</name>
    <name type="synonym">Chaetodacus latifrons</name>
    <dbReference type="NCBI Taxonomy" id="174628"/>
    <lineage>
        <taxon>Eukaryota</taxon>
        <taxon>Metazoa</taxon>
        <taxon>Ecdysozoa</taxon>
        <taxon>Arthropoda</taxon>
        <taxon>Hexapoda</taxon>
        <taxon>Insecta</taxon>
        <taxon>Pterygota</taxon>
        <taxon>Neoptera</taxon>
        <taxon>Endopterygota</taxon>
        <taxon>Diptera</taxon>
        <taxon>Brachycera</taxon>
        <taxon>Muscomorpha</taxon>
        <taxon>Tephritoidea</taxon>
        <taxon>Tephritidae</taxon>
        <taxon>Bactrocera</taxon>
        <taxon>Bactrocera</taxon>
    </lineage>
</organism>
<dbReference type="EMBL" id="GDHF01024566">
    <property type="protein sequence ID" value="JAI27748.1"/>
    <property type="molecule type" value="Transcribed_RNA"/>
</dbReference>
<evidence type="ECO:0000313" key="2">
    <source>
        <dbReference type="EMBL" id="JAI27748.1"/>
    </source>
</evidence>
<dbReference type="AlphaFoldDB" id="A0A0K8UMP5"/>
<gene>
    <name evidence="2" type="ORF">c0_g1_i1</name>
</gene>